<organism evidence="1 2">
    <name type="scientific">Clostridium weizhouense</name>
    <dbReference type="NCBI Taxonomy" id="2859781"/>
    <lineage>
        <taxon>Bacteria</taxon>
        <taxon>Bacillati</taxon>
        <taxon>Bacillota</taxon>
        <taxon>Clostridia</taxon>
        <taxon>Eubacteriales</taxon>
        <taxon>Clostridiaceae</taxon>
        <taxon>Clostridium</taxon>
    </lineage>
</organism>
<keyword evidence="2" id="KW-1185">Reference proteome</keyword>
<dbReference type="Proteomes" id="UP001519921">
    <property type="component" value="Unassembled WGS sequence"/>
</dbReference>
<reference evidence="1 2" key="1">
    <citation type="submission" date="2021-07" db="EMBL/GenBank/DDBJ databases">
        <title>Clostridium weizhouense sp. nov., an anaerobic bacterium isolated from activated sludge of Petroleum wastewater.</title>
        <authorList>
            <person name="Li Q."/>
        </authorList>
    </citation>
    <scope>NUCLEOTIDE SEQUENCE [LARGE SCALE GENOMIC DNA]</scope>
    <source>
        <strain evidence="1 2">YB-6</strain>
    </source>
</reference>
<accession>A0ABS7AKS3</accession>
<comment type="caution">
    <text evidence="1">The sequence shown here is derived from an EMBL/GenBank/DDBJ whole genome shotgun (WGS) entry which is preliminary data.</text>
</comment>
<proteinExistence type="predicted"/>
<dbReference type="EMBL" id="JAHXPT010000002">
    <property type="protein sequence ID" value="MBW6409270.1"/>
    <property type="molecule type" value="Genomic_DNA"/>
</dbReference>
<name>A0ABS7AKS3_9CLOT</name>
<evidence type="ECO:0000313" key="1">
    <source>
        <dbReference type="EMBL" id="MBW6409270.1"/>
    </source>
</evidence>
<evidence type="ECO:0000313" key="2">
    <source>
        <dbReference type="Proteomes" id="UP001519921"/>
    </source>
</evidence>
<gene>
    <name evidence="1" type="ORF">KYD98_04135</name>
</gene>
<sequence>MNICSNDLESLNFLKEINYFKETSISGYISLNNKFEDIKKPLTLFTNVIINSVKLFTGNKLVSNEGQYLNTHRLLIDYSIKENLKYISYHPLNNIFFYSSPTISKYCYISLPSYINNIDIEDIINKKLYNISPYIENVEFCYIDKRTFYYNVTILINFLPLIKNIL</sequence>
<dbReference type="RefSeq" id="WP_219778318.1">
    <property type="nucleotide sequence ID" value="NZ_JAHXPT010000002.1"/>
</dbReference>
<protein>
    <submittedName>
        <fullName evidence="1">Uncharacterized protein</fullName>
    </submittedName>
</protein>